<accession>A0ABT7T950</accession>
<sequence>MDAARTDAQPTEPADLDPEDAFGHSVLPDPASDAVWSDGDDDDIDV</sequence>
<evidence type="ECO:0000256" key="1">
    <source>
        <dbReference type="SAM" id="MobiDB-lite"/>
    </source>
</evidence>
<gene>
    <name evidence="2" type="ORF">QUG92_12390</name>
</gene>
<name>A0ABT7T950_9MICO</name>
<keyword evidence="3" id="KW-1185">Reference proteome</keyword>
<organism evidence="2 3">
    <name type="scientific">Curtobacterium citri</name>
    <dbReference type="NCBI Taxonomy" id="3055139"/>
    <lineage>
        <taxon>Bacteria</taxon>
        <taxon>Bacillati</taxon>
        <taxon>Actinomycetota</taxon>
        <taxon>Actinomycetes</taxon>
        <taxon>Micrococcales</taxon>
        <taxon>Microbacteriaceae</taxon>
        <taxon>Curtobacterium</taxon>
    </lineage>
</organism>
<proteinExistence type="predicted"/>
<evidence type="ECO:0000313" key="2">
    <source>
        <dbReference type="EMBL" id="MDM7885904.1"/>
    </source>
</evidence>
<reference evidence="2 3" key="1">
    <citation type="submission" date="2023-06" db="EMBL/GenBank/DDBJ databases">
        <authorList>
            <person name="Feng G."/>
            <person name="Li J."/>
            <person name="Zhu H."/>
        </authorList>
    </citation>
    <scope>NUCLEOTIDE SEQUENCE [LARGE SCALE GENOMIC DNA]</scope>
    <source>
        <strain evidence="2 3">RHCKG23</strain>
    </source>
</reference>
<comment type="caution">
    <text evidence="2">The sequence shown here is derived from an EMBL/GenBank/DDBJ whole genome shotgun (WGS) entry which is preliminary data.</text>
</comment>
<dbReference type="RefSeq" id="WP_289459275.1">
    <property type="nucleotide sequence ID" value="NZ_JAUCML010000008.1"/>
</dbReference>
<protein>
    <submittedName>
        <fullName evidence="2">Uncharacterized protein</fullName>
    </submittedName>
</protein>
<dbReference type="Proteomes" id="UP001237823">
    <property type="component" value="Unassembled WGS sequence"/>
</dbReference>
<evidence type="ECO:0000313" key="3">
    <source>
        <dbReference type="Proteomes" id="UP001237823"/>
    </source>
</evidence>
<dbReference type="EMBL" id="JAUCML010000008">
    <property type="protein sequence ID" value="MDM7885904.1"/>
    <property type="molecule type" value="Genomic_DNA"/>
</dbReference>
<feature type="region of interest" description="Disordered" evidence="1">
    <location>
        <begin position="1"/>
        <end position="46"/>
    </location>
</feature>